<evidence type="ECO:0000313" key="1">
    <source>
        <dbReference type="EMBL" id="ANT44683.1"/>
    </source>
</evidence>
<reference evidence="2" key="1">
    <citation type="submission" date="2016-04" db="EMBL/GenBank/DDBJ databases">
        <authorList>
            <person name="Gasior T."/>
        </authorList>
    </citation>
    <scope>NUCLEOTIDE SEQUENCE [LARGE SCALE GENOMIC DNA]</scope>
</reference>
<accession>A0A1X9I9H9</accession>
<evidence type="ECO:0000313" key="2">
    <source>
        <dbReference type="Proteomes" id="UP000224459"/>
    </source>
</evidence>
<protein>
    <submittedName>
        <fullName evidence="1">Uncharacterized protein</fullName>
    </submittedName>
</protein>
<gene>
    <name evidence="1" type="ORF">vB_SscM-1_020</name>
</gene>
<organism evidence="1 2">
    <name type="scientific">Staphylococcus phage vB_SscM-1</name>
    <dbReference type="NCBI Taxonomy" id="1868844"/>
    <lineage>
        <taxon>Viruses</taxon>
        <taxon>Duplodnaviria</taxon>
        <taxon>Heunggongvirae</taxon>
        <taxon>Uroviricota</taxon>
        <taxon>Caudoviricetes</taxon>
        <taxon>Herelleviridae</taxon>
        <taxon>Twortvirinae</taxon>
        <taxon>Sciuriunavirus</taxon>
        <taxon>Sciuriunavirus SscM1</taxon>
    </lineage>
</organism>
<dbReference type="EMBL" id="KX171212">
    <property type="protein sequence ID" value="ANT44683.1"/>
    <property type="molecule type" value="Genomic_DNA"/>
</dbReference>
<dbReference type="Proteomes" id="UP000224459">
    <property type="component" value="Segment"/>
</dbReference>
<keyword evidence="2" id="KW-1185">Reference proteome</keyword>
<proteinExistence type="predicted"/>
<sequence length="54" mass="6168">MTIKELIEQLQAVEDKDLQIYACNEQGDNLPINSVSLYDEEDKHSNTNPLGLNY</sequence>
<name>A0A1X9I9H9_9CAUD</name>